<proteinExistence type="predicted"/>
<evidence type="ECO:0000313" key="2">
    <source>
        <dbReference type="EMBL" id="USP81346.1"/>
    </source>
</evidence>
<sequence>MAKLLPLLHVLNILIGTLCATVLGLTARSIIVKHRVDDVVPKSVKTVGTSMLMWAGCGGIVDMEIKPTALFQNTTLFVATFILLRPLIVLSYTFTEHHDDTPERWGCEIGTGDNARSLCRDLRAARYLLIPILILAGGLLATAVWKRLGDNNNNNNNNNSTSGLLRNTYMPPPQARKRLSMCLTAQWNVAALTVAERQGLLDGPKADIFIVGKLAFPNAPISALMAWSYTMNAHFEANPLARTVTLKSSADLTAVQTVLKSTITTSGMGGENIAFVCKGTTLVQLGLVYQAGVALGMDQRVNYHAKLLKNLISENLISYEALNMIVKNIPSTDVMFQHLTQDLAYRRYKRTIPNAEEFEAWLQEHVALKDATGQADAPHKAIRKAARIAKAQEEKRQEAMYWARVAELKKKTDAAKGSIVLLTQEQAGLSRELGI</sequence>
<name>A0A9Q8ZFV4_CURCL</name>
<organism evidence="2 3">
    <name type="scientific">Curvularia clavata</name>
    <dbReference type="NCBI Taxonomy" id="95742"/>
    <lineage>
        <taxon>Eukaryota</taxon>
        <taxon>Fungi</taxon>
        <taxon>Dikarya</taxon>
        <taxon>Ascomycota</taxon>
        <taxon>Pezizomycotina</taxon>
        <taxon>Dothideomycetes</taxon>
        <taxon>Pleosporomycetidae</taxon>
        <taxon>Pleosporales</taxon>
        <taxon>Pleosporineae</taxon>
        <taxon>Pleosporaceae</taxon>
        <taxon>Curvularia</taxon>
    </lineage>
</organism>
<feature type="transmembrane region" description="Helical" evidence="1">
    <location>
        <begin position="6"/>
        <end position="25"/>
    </location>
</feature>
<reference evidence="2" key="1">
    <citation type="submission" date="2021-12" db="EMBL/GenBank/DDBJ databases">
        <title>Curvularia clavata genome.</title>
        <authorList>
            <person name="Cao Y."/>
        </authorList>
    </citation>
    <scope>NUCLEOTIDE SEQUENCE</scope>
    <source>
        <strain evidence="2">Yc1106</strain>
    </source>
</reference>
<dbReference type="OrthoDB" id="3682310at2759"/>
<dbReference type="AlphaFoldDB" id="A0A9Q8ZFV4"/>
<dbReference type="EMBL" id="CP089280">
    <property type="protein sequence ID" value="USP81346.1"/>
    <property type="molecule type" value="Genomic_DNA"/>
</dbReference>
<dbReference type="VEuPathDB" id="FungiDB:yc1106_08620"/>
<feature type="transmembrane region" description="Helical" evidence="1">
    <location>
        <begin position="124"/>
        <end position="145"/>
    </location>
</feature>
<accession>A0A9Q8ZFV4</accession>
<gene>
    <name evidence="2" type="ORF">yc1106_08620</name>
</gene>
<keyword evidence="3" id="KW-1185">Reference proteome</keyword>
<evidence type="ECO:0000256" key="1">
    <source>
        <dbReference type="SAM" id="Phobius"/>
    </source>
</evidence>
<dbReference type="Proteomes" id="UP001056012">
    <property type="component" value="Chromosome 7"/>
</dbReference>
<keyword evidence="1" id="KW-0472">Membrane</keyword>
<protein>
    <submittedName>
        <fullName evidence="2">Uncharacterized protein</fullName>
    </submittedName>
</protein>
<keyword evidence="1" id="KW-1133">Transmembrane helix</keyword>
<evidence type="ECO:0000313" key="3">
    <source>
        <dbReference type="Proteomes" id="UP001056012"/>
    </source>
</evidence>
<keyword evidence="1" id="KW-0812">Transmembrane</keyword>